<dbReference type="Proteomes" id="UP000333828">
    <property type="component" value="Unassembled WGS sequence"/>
</dbReference>
<keyword evidence="6" id="KW-1185">Reference proteome</keyword>
<keyword evidence="3" id="KW-0804">Transcription</keyword>
<evidence type="ECO:0000313" key="5">
    <source>
        <dbReference type="EMBL" id="VVE31708.1"/>
    </source>
</evidence>
<dbReference type="InterPro" id="IPR050204">
    <property type="entry name" value="AraC_XylS_family_regulators"/>
</dbReference>
<name>A0A5E4X648_9BURK</name>
<sequence length="517" mass="56717">MNARIYFALIASARMRNANNAMPRCADALLAGDWPRAYAAICGAADQNEKHWQDVQGANLGALADVQVLRELEEEAEQSYARAQRGCRAGGDALRLMSARNAGWQALLRDRFAVARNCFISIIRDRASDAAQEIEARVGLAIVDHRLGRPHAAMQVLLQADRSVNEFPKELPNALPNELPKELHPIWQSIVSLLLSDITLHSRIRRSSALSDHVFWQSAWLSAEQAPGAAHQCEATDGLDVFGNRTAAGEATEATEAASATDGVLVRRYRAYMRYLGELSDGGRANAGALSDLLDGLRSCGSPQVLMNLRLNAVLAALAGGQGDLALRLFDAIGARDVHHAARHSDLEWLYVSAKLAFQRGQIHQGISLYTSYSLQALFCLRSQIAPTRSLDPQADAAQMARGDDIATRLPAKYRKAYRYIIEHIAHSELTTREVAAQVNVTERALQMVFKRSLGMSPGALIRKLRLEGIRNELMDDARVMGSVLGTANRWGVTSRSALVKSYRKQFDESPSETINA</sequence>
<dbReference type="RefSeq" id="WP_150685261.1">
    <property type="nucleotide sequence ID" value="NZ_CABPSI010000004.1"/>
</dbReference>
<keyword evidence="1" id="KW-0805">Transcription regulation</keyword>
<proteinExistence type="predicted"/>
<accession>A0A5E4X648</accession>
<dbReference type="Gene3D" id="1.10.10.60">
    <property type="entry name" value="Homeodomain-like"/>
    <property type="match status" value="1"/>
</dbReference>
<keyword evidence="2" id="KW-0238">DNA-binding</keyword>
<dbReference type="EMBL" id="CABPSI010000004">
    <property type="protein sequence ID" value="VVE31708.1"/>
    <property type="molecule type" value="Genomic_DNA"/>
</dbReference>
<evidence type="ECO:0000259" key="4">
    <source>
        <dbReference type="PROSITE" id="PS01124"/>
    </source>
</evidence>
<dbReference type="PROSITE" id="PS01124">
    <property type="entry name" value="HTH_ARAC_FAMILY_2"/>
    <property type="match status" value="1"/>
</dbReference>
<dbReference type="PANTHER" id="PTHR46796:SF12">
    <property type="entry name" value="HTH-TYPE DNA-BINDING TRANSCRIPTIONAL ACTIVATOR EUTR"/>
    <property type="match status" value="1"/>
</dbReference>
<dbReference type="GO" id="GO:0043565">
    <property type="term" value="F:sequence-specific DNA binding"/>
    <property type="evidence" value="ECO:0007669"/>
    <property type="project" value="InterPro"/>
</dbReference>
<gene>
    <name evidence="5" type="primary">rhaR</name>
    <name evidence="5" type="ORF">PIN31115_03667</name>
</gene>
<dbReference type="InterPro" id="IPR018060">
    <property type="entry name" value="HTH_AraC"/>
</dbReference>
<dbReference type="SMART" id="SM00342">
    <property type="entry name" value="HTH_ARAC"/>
    <property type="match status" value="1"/>
</dbReference>
<evidence type="ECO:0000256" key="3">
    <source>
        <dbReference type="ARBA" id="ARBA00023163"/>
    </source>
</evidence>
<dbReference type="PANTHER" id="PTHR46796">
    <property type="entry name" value="HTH-TYPE TRANSCRIPTIONAL ACTIVATOR RHAS-RELATED"/>
    <property type="match status" value="1"/>
</dbReference>
<evidence type="ECO:0000313" key="6">
    <source>
        <dbReference type="Proteomes" id="UP000333828"/>
    </source>
</evidence>
<feature type="domain" description="HTH araC/xylS-type" evidence="4">
    <location>
        <begin position="415"/>
        <end position="517"/>
    </location>
</feature>
<organism evidence="5 6">
    <name type="scientific">Pandoraea iniqua</name>
    <dbReference type="NCBI Taxonomy" id="2508288"/>
    <lineage>
        <taxon>Bacteria</taxon>
        <taxon>Pseudomonadati</taxon>
        <taxon>Pseudomonadota</taxon>
        <taxon>Betaproteobacteria</taxon>
        <taxon>Burkholderiales</taxon>
        <taxon>Burkholderiaceae</taxon>
        <taxon>Pandoraea</taxon>
    </lineage>
</organism>
<evidence type="ECO:0000256" key="2">
    <source>
        <dbReference type="ARBA" id="ARBA00023125"/>
    </source>
</evidence>
<dbReference type="InterPro" id="IPR018062">
    <property type="entry name" value="HTH_AraC-typ_CS"/>
</dbReference>
<dbReference type="PROSITE" id="PS00041">
    <property type="entry name" value="HTH_ARAC_FAMILY_1"/>
    <property type="match status" value="1"/>
</dbReference>
<dbReference type="GO" id="GO:0003700">
    <property type="term" value="F:DNA-binding transcription factor activity"/>
    <property type="evidence" value="ECO:0007669"/>
    <property type="project" value="InterPro"/>
</dbReference>
<reference evidence="5 6" key="1">
    <citation type="submission" date="2019-08" db="EMBL/GenBank/DDBJ databases">
        <authorList>
            <person name="Peeters C."/>
        </authorList>
    </citation>
    <scope>NUCLEOTIDE SEQUENCE [LARGE SCALE GENOMIC DNA]</scope>
    <source>
        <strain evidence="5 6">LMG 31115</strain>
    </source>
</reference>
<protein>
    <submittedName>
        <fullName evidence="5">HTH-type transcriptional activator RhaR</fullName>
    </submittedName>
</protein>
<dbReference type="Pfam" id="PF12833">
    <property type="entry name" value="HTH_18"/>
    <property type="match status" value="1"/>
</dbReference>
<evidence type="ECO:0000256" key="1">
    <source>
        <dbReference type="ARBA" id="ARBA00023015"/>
    </source>
</evidence>
<dbReference type="AlphaFoldDB" id="A0A5E4X648"/>